<organism evidence="1 2">
    <name type="scientific">Thalassobacillus cyri</name>
    <dbReference type="NCBI Taxonomy" id="571932"/>
    <lineage>
        <taxon>Bacteria</taxon>
        <taxon>Bacillati</taxon>
        <taxon>Bacillota</taxon>
        <taxon>Bacilli</taxon>
        <taxon>Bacillales</taxon>
        <taxon>Bacillaceae</taxon>
        <taxon>Thalassobacillus</taxon>
    </lineage>
</organism>
<proteinExistence type="predicted"/>
<dbReference type="RefSeq" id="WP_093042249.1">
    <property type="nucleotide sequence ID" value="NZ_FNQR01000002.1"/>
</dbReference>
<protein>
    <submittedName>
        <fullName evidence="1">Uncharacterized protein</fullName>
    </submittedName>
</protein>
<dbReference type="AlphaFoldDB" id="A0A1H3XFN8"/>
<dbReference type="OrthoDB" id="2973289at2"/>
<sequence length="95" mass="10362">MDNLLTAVLGFVLLAGILPFVKVITVKIGSFYSSWFNEAKMVSEELTGLKEVVAGFVHENSFVQIRGPTSMAGKAAIGNLIKFRNQKTFPNIRSG</sequence>
<evidence type="ECO:0000313" key="2">
    <source>
        <dbReference type="Proteomes" id="UP000198584"/>
    </source>
</evidence>
<accession>A0A1H3XFN8</accession>
<name>A0A1H3XFN8_9BACI</name>
<dbReference type="EMBL" id="FNQR01000002">
    <property type="protein sequence ID" value="SDZ98166.1"/>
    <property type="molecule type" value="Genomic_DNA"/>
</dbReference>
<gene>
    <name evidence="1" type="ORF">SAMN05421743_102138</name>
</gene>
<reference evidence="1 2" key="1">
    <citation type="submission" date="2016-10" db="EMBL/GenBank/DDBJ databases">
        <authorList>
            <person name="de Groot N.N."/>
        </authorList>
    </citation>
    <scope>NUCLEOTIDE SEQUENCE [LARGE SCALE GENOMIC DNA]</scope>
    <source>
        <strain evidence="1 2">CCM7597</strain>
    </source>
</reference>
<evidence type="ECO:0000313" key="1">
    <source>
        <dbReference type="EMBL" id="SDZ98166.1"/>
    </source>
</evidence>
<dbReference type="Proteomes" id="UP000198584">
    <property type="component" value="Unassembled WGS sequence"/>
</dbReference>
<keyword evidence="2" id="KW-1185">Reference proteome</keyword>